<feature type="region of interest" description="Disordered" evidence="1">
    <location>
        <begin position="1"/>
        <end position="77"/>
    </location>
</feature>
<dbReference type="RefSeq" id="XP_034058897.1">
    <property type="nucleotide sequence ID" value="XM_034203006.1"/>
</dbReference>
<evidence type="ECO:0000256" key="1">
    <source>
        <dbReference type="SAM" id="MobiDB-lite"/>
    </source>
</evidence>
<organism evidence="2 3">
    <name type="scientific">Gymnodraco acuticeps</name>
    <name type="common">Antarctic dragonfish</name>
    <dbReference type="NCBI Taxonomy" id="8218"/>
    <lineage>
        <taxon>Eukaryota</taxon>
        <taxon>Metazoa</taxon>
        <taxon>Chordata</taxon>
        <taxon>Craniata</taxon>
        <taxon>Vertebrata</taxon>
        <taxon>Euteleostomi</taxon>
        <taxon>Actinopterygii</taxon>
        <taxon>Neopterygii</taxon>
        <taxon>Teleostei</taxon>
        <taxon>Neoteleostei</taxon>
        <taxon>Acanthomorphata</taxon>
        <taxon>Eupercaria</taxon>
        <taxon>Perciformes</taxon>
        <taxon>Notothenioidei</taxon>
        <taxon>Bathydraconidae</taxon>
        <taxon>Gymnodraco</taxon>
    </lineage>
</organism>
<sequence length="313" mass="34877">MMNIGTSTREPQDNSGINLEFKEEMEIDLSDQFKGTHPESSCAEGPEGASGEKEETRKRKKRSDSEVSPGAQAKRMSLLSIEEPGVTDPLEGFLGEIVSIETIINDSEVAYVYDHNYMDDISTSGIYQEELNLPSGTSSGTGFPIKPIPETRKPVQNGSAAESPMTPTEEEDDSSSAGGQSASLPKKPLRLQWISQKGRRLPDNCMVDQGVWPFVWRCRPGKNCNSSMVRVKDLQQMATWIEESTLKQQIGPPTLKMPGRVGVLTQIYLHQDGPWALFTLVPDLGDLKDIPVRYYVFSVGHPRINGRRPYFYY</sequence>
<dbReference type="AlphaFoldDB" id="A0A6P8TQV1"/>
<keyword evidence="2" id="KW-1185">Reference proteome</keyword>
<dbReference type="KEGG" id="gacu:117537693"/>
<name>A0A6P8TQV1_GYMAC</name>
<protein>
    <submittedName>
        <fullName evidence="3">Uncharacterized protein LOC117537693</fullName>
    </submittedName>
</protein>
<dbReference type="InParanoid" id="A0A6P8TQV1"/>
<dbReference type="Proteomes" id="UP000515161">
    <property type="component" value="Unplaced"/>
</dbReference>
<accession>A0A6P8TQV1</accession>
<dbReference type="GeneID" id="117537693"/>
<gene>
    <name evidence="3" type="primary">LOC117537693</name>
</gene>
<feature type="compositionally biased region" description="Polar residues" evidence="1">
    <location>
        <begin position="1"/>
        <end position="17"/>
    </location>
</feature>
<reference evidence="3" key="1">
    <citation type="submission" date="2025-08" db="UniProtKB">
        <authorList>
            <consortium name="RefSeq"/>
        </authorList>
    </citation>
    <scope>IDENTIFICATION</scope>
</reference>
<evidence type="ECO:0000313" key="3">
    <source>
        <dbReference type="RefSeq" id="XP_034058897.1"/>
    </source>
</evidence>
<feature type="region of interest" description="Disordered" evidence="1">
    <location>
        <begin position="132"/>
        <end position="184"/>
    </location>
</feature>
<proteinExistence type="predicted"/>
<evidence type="ECO:0000313" key="2">
    <source>
        <dbReference type="Proteomes" id="UP000515161"/>
    </source>
</evidence>